<feature type="transmembrane region" description="Helical" evidence="8">
    <location>
        <begin position="88"/>
        <end position="109"/>
    </location>
</feature>
<keyword evidence="6 8" id="KW-1133">Transmembrane helix</keyword>
<dbReference type="GO" id="GO:0006508">
    <property type="term" value="P:proteolysis"/>
    <property type="evidence" value="ECO:0007669"/>
    <property type="project" value="UniProtKB-KW"/>
</dbReference>
<keyword evidence="10" id="KW-1185">Reference proteome</keyword>
<dbReference type="InterPro" id="IPR019127">
    <property type="entry name" value="Exosortase"/>
</dbReference>
<keyword evidence="7 8" id="KW-0472">Membrane</keyword>
<dbReference type="HOGENOM" id="CLU_104228_0_0_10"/>
<dbReference type="InterPro" id="IPR026392">
    <property type="entry name" value="Exo/Archaeosortase_dom"/>
</dbReference>
<protein>
    <submittedName>
        <fullName evidence="9">Chaperonin GroEL</fullName>
    </submittedName>
</protein>
<evidence type="ECO:0000256" key="4">
    <source>
        <dbReference type="ARBA" id="ARBA00022692"/>
    </source>
</evidence>
<keyword evidence="4 8" id="KW-0812">Transmembrane</keyword>
<evidence type="ECO:0000256" key="3">
    <source>
        <dbReference type="ARBA" id="ARBA00022670"/>
    </source>
</evidence>
<dbReference type="AlphaFoldDB" id="A3XQS6"/>
<dbReference type="EMBL" id="AANC01000010">
    <property type="protein sequence ID" value="EAQ48049.1"/>
    <property type="molecule type" value="Genomic_DNA"/>
</dbReference>
<evidence type="ECO:0000256" key="7">
    <source>
        <dbReference type="ARBA" id="ARBA00023136"/>
    </source>
</evidence>
<feature type="transmembrane region" description="Helical" evidence="8">
    <location>
        <begin position="150"/>
        <end position="172"/>
    </location>
</feature>
<feature type="transmembrane region" description="Helical" evidence="8">
    <location>
        <begin position="116"/>
        <end position="144"/>
    </location>
</feature>
<keyword evidence="2" id="KW-1003">Cell membrane</keyword>
<keyword evidence="5" id="KW-0378">Hydrolase</keyword>
<dbReference type="InterPro" id="IPR026323">
    <property type="entry name" value="Exosortase-related_prot_XrtF"/>
</dbReference>
<dbReference type="NCBIfam" id="TIGR04128">
    <property type="entry name" value="exoso_Fjoh_1448"/>
    <property type="match status" value="1"/>
</dbReference>
<dbReference type="NCBIfam" id="TIGR04178">
    <property type="entry name" value="exo_archaeo"/>
    <property type="match status" value="1"/>
</dbReference>
<evidence type="ECO:0000313" key="9">
    <source>
        <dbReference type="EMBL" id="EAQ48049.1"/>
    </source>
</evidence>
<organism evidence="9 10">
    <name type="scientific">Leeuwenhoekiella blandensis (strain CECT 7118 / CCUG 51940 / KCTC 22103 / MED217)</name>
    <name type="common">Flavobacterium sp. (strain MED217)</name>
    <dbReference type="NCBI Taxonomy" id="398720"/>
    <lineage>
        <taxon>Bacteria</taxon>
        <taxon>Pseudomonadati</taxon>
        <taxon>Bacteroidota</taxon>
        <taxon>Flavobacteriia</taxon>
        <taxon>Flavobacteriales</taxon>
        <taxon>Flavobacteriaceae</taxon>
        <taxon>Leeuwenhoekiella</taxon>
    </lineage>
</organism>
<dbReference type="Pfam" id="PF09721">
    <property type="entry name" value="Exosortase_EpsH"/>
    <property type="match status" value="1"/>
</dbReference>
<evidence type="ECO:0000256" key="5">
    <source>
        <dbReference type="ARBA" id="ARBA00022801"/>
    </source>
</evidence>
<dbReference type="eggNOG" id="COG4083">
    <property type="taxonomic scope" value="Bacteria"/>
</dbReference>
<accession>A3XQS6</accession>
<evidence type="ECO:0000256" key="2">
    <source>
        <dbReference type="ARBA" id="ARBA00022475"/>
    </source>
</evidence>
<dbReference type="Proteomes" id="UP000001601">
    <property type="component" value="Unassembled WGS sequence"/>
</dbReference>
<dbReference type="GO" id="GO:0008233">
    <property type="term" value="F:peptidase activity"/>
    <property type="evidence" value="ECO:0007669"/>
    <property type="project" value="UniProtKB-KW"/>
</dbReference>
<proteinExistence type="predicted"/>
<dbReference type="OrthoDB" id="678161at2"/>
<sequence>MIQLIRKYKSVILFILTFLGVYVVLSMIYGFYLRTAASETYYPEYITHQVAVQSEWLVNFLGYDATIEPHPDEASMKLSVENVFVSRIVEGCNAISVIILFIAFVVAFFQGWRATLLFVLGGSLLIYLINIVRIAILSIGFYWYPEHKMILHDIVFPGIIYGLVIVLWLLWVRNFKKQRL</sequence>
<dbReference type="GO" id="GO:0005886">
    <property type="term" value="C:plasma membrane"/>
    <property type="evidence" value="ECO:0007669"/>
    <property type="project" value="UniProtKB-SubCell"/>
</dbReference>
<reference evidence="9 10" key="1">
    <citation type="journal article" date="2007" name="Nature">
        <title>Light stimulates growth of proteorhodopsin-containing marine Flavobacteria.</title>
        <authorList>
            <person name="Gomez-Consarnau L."/>
            <person name="Gonzalez J.M."/>
            <person name="Coll-Llado M."/>
            <person name="Gourdon P."/>
            <person name="Pascher T."/>
            <person name="Neutze R."/>
            <person name="Pedros-Alio C."/>
            <person name="Pinhassi J."/>
        </authorList>
    </citation>
    <scope>NUCLEOTIDE SEQUENCE [LARGE SCALE GENOMIC DNA]</scope>
    <source>
        <strain evidence="9 10">MED217</strain>
    </source>
</reference>
<name>A3XQS6_LEEBM</name>
<feature type="transmembrane region" description="Helical" evidence="8">
    <location>
        <begin position="12"/>
        <end position="32"/>
    </location>
</feature>
<keyword evidence="3" id="KW-0645">Protease</keyword>
<evidence type="ECO:0000256" key="6">
    <source>
        <dbReference type="ARBA" id="ARBA00022989"/>
    </source>
</evidence>
<comment type="subcellular location">
    <subcellularLocation>
        <location evidence="1">Cell membrane</location>
        <topology evidence="1">Multi-pass membrane protein</topology>
    </subcellularLocation>
</comment>
<dbReference type="RefSeq" id="WP_009779090.1">
    <property type="nucleotide sequence ID" value="NZ_CH672395.1"/>
</dbReference>
<evidence type="ECO:0000313" key="10">
    <source>
        <dbReference type="Proteomes" id="UP000001601"/>
    </source>
</evidence>
<gene>
    <name evidence="9" type="primary">groEL</name>
    <name evidence="9" type="ORF">MED217_03495</name>
</gene>
<comment type="caution">
    <text evidence="9">The sequence shown here is derived from an EMBL/GenBank/DDBJ whole genome shotgun (WGS) entry which is preliminary data.</text>
</comment>
<evidence type="ECO:0000256" key="8">
    <source>
        <dbReference type="SAM" id="Phobius"/>
    </source>
</evidence>
<evidence type="ECO:0000256" key="1">
    <source>
        <dbReference type="ARBA" id="ARBA00004651"/>
    </source>
</evidence>
<dbReference type="STRING" id="398720.MED217_03495"/>